<dbReference type="Proteomes" id="UP001301012">
    <property type="component" value="Unassembled WGS sequence"/>
</dbReference>
<keyword evidence="4" id="KW-1185">Reference proteome</keyword>
<evidence type="ECO:0000256" key="1">
    <source>
        <dbReference type="SAM" id="Phobius"/>
    </source>
</evidence>
<dbReference type="PROSITE" id="PS51257">
    <property type="entry name" value="PROKAR_LIPOPROTEIN"/>
    <property type="match status" value="1"/>
</dbReference>
<dbReference type="Pfam" id="PF13127">
    <property type="entry name" value="DUF3955"/>
    <property type="match status" value="1"/>
</dbReference>
<organism evidence="3 4">
    <name type="scientific">Romboutsia sedimentorum</name>
    <dbReference type="NCBI Taxonomy" id="1368474"/>
    <lineage>
        <taxon>Bacteria</taxon>
        <taxon>Bacillati</taxon>
        <taxon>Bacillota</taxon>
        <taxon>Clostridia</taxon>
        <taxon>Peptostreptococcales</taxon>
        <taxon>Peptostreptococcaceae</taxon>
        <taxon>Romboutsia</taxon>
    </lineage>
</organism>
<keyword evidence="1" id="KW-0472">Membrane</keyword>
<feature type="transmembrane region" description="Helical" evidence="1">
    <location>
        <begin position="73"/>
        <end position="96"/>
    </location>
</feature>
<reference evidence="3 4" key="1">
    <citation type="submission" date="2023-05" db="EMBL/GenBank/DDBJ databases">
        <title>Rombocin, a short stable natural nisin variant, displays selective antimicrobial activity against Listeria monocytogenes and employs dual mode of action to kill target bacterial strains.</title>
        <authorList>
            <person name="Wambui J."/>
            <person name="Stephan R."/>
            <person name="Kuipers O.P."/>
        </authorList>
    </citation>
    <scope>NUCLEOTIDE SEQUENCE [LARGE SCALE GENOMIC DNA]</scope>
    <source>
        <strain evidence="3 4">RC002</strain>
    </source>
</reference>
<evidence type="ECO:0000313" key="4">
    <source>
        <dbReference type="Proteomes" id="UP001301012"/>
    </source>
</evidence>
<feature type="transmembrane region" description="Helical" evidence="1">
    <location>
        <begin position="5"/>
        <end position="24"/>
    </location>
</feature>
<keyword evidence="1" id="KW-0812">Transmembrane</keyword>
<feature type="transmembrane region" description="Helical" evidence="1">
    <location>
        <begin position="44"/>
        <end position="64"/>
    </location>
</feature>
<comment type="caution">
    <text evidence="3">The sequence shown here is derived from an EMBL/GenBank/DDBJ whole genome shotgun (WGS) entry which is preliminary data.</text>
</comment>
<proteinExistence type="predicted"/>
<sequence>MKKYLFTIIPFILGVSCFVAFNIIGSGVAPDGTLSEPFYLIPTGFLLISISLITSLIMSTLALFHNPTKIDKIAFGVSLALILLSVSYLFLSVSYLHSLDMKEISMTNASITYE</sequence>
<accession>A0ABT7E9F4</accession>
<gene>
    <name evidence="3" type="ORF">QOZ84_03540</name>
</gene>
<evidence type="ECO:0000313" key="3">
    <source>
        <dbReference type="EMBL" id="MDK2562611.1"/>
    </source>
</evidence>
<feature type="domain" description="DUF3955" evidence="2">
    <location>
        <begin position="3"/>
        <end position="58"/>
    </location>
</feature>
<keyword evidence="1" id="KW-1133">Transmembrane helix</keyword>
<evidence type="ECO:0000259" key="2">
    <source>
        <dbReference type="Pfam" id="PF13127"/>
    </source>
</evidence>
<dbReference type="InterPro" id="IPR025016">
    <property type="entry name" value="DUF3955"/>
</dbReference>
<dbReference type="EMBL" id="JASKYM010000001">
    <property type="protein sequence ID" value="MDK2562611.1"/>
    <property type="molecule type" value="Genomic_DNA"/>
</dbReference>
<name>A0ABT7E9F4_9FIRM</name>
<dbReference type="RefSeq" id="WP_284131578.1">
    <property type="nucleotide sequence ID" value="NZ_JASKYM010000001.1"/>
</dbReference>
<protein>
    <submittedName>
        <fullName evidence="3">DUF3955 domain-containing protein</fullName>
    </submittedName>
</protein>